<proteinExistence type="predicted"/>
<evidence type="ECO:0000256" key="2">
    <source>
        <dbReference type="ARBA" id="ARBA00022475"/>
    </source>
</evidence>
<evidence type="ECO:0000256" key="6">
    <source>
        <dbReference type="SAM" id="Phobius"/>
    </source>
</evidence>
<feature type="transmembrane region" description="Helical" evidence="6">
    <location>
        <begin position="97"/>
        <end position="119"/>
    </location>
</feature>
<gene>
    <name evidence="8" type="ORF">BLX06_33100</name>
</gene>
<dbReference type="InterPro" id="IPR003838">
    <property type="entry name" value="ABC3_permease_C"/>
</dbReference>
<comment type="caution">
    <text evidence="8">The sequence shown here is derived from an EMBL/GenBank/DDBJ whole genome shotgun (WGS) entry which is preliminary data.</text>
</comment>
<dbReference type="Proteomes" id="UP000190641">
    <property type="component" value="Unassembled WGS sequence"/>
</dbReference>
<reference evidence="8 9" key="1">
    <citation type="submission" date="2017-01" db="EMBL/GenBank/DDBJ databases">
        <title>Bacillus cereus isolates.</title>
        <authorList>
            <person name="Beno S.M."/>
        </authorList>
    </citation>
    <scope>NUCLEOTIDE SEQUENCE [LARGE SCALE GENOMIC DNA]</scope>
    <source>
        <strain evidence="8 9">FSL K6-1030</strain>
    </source>
</reference>
<protein>
    <submittedName>
        <fullName evidence="8">Peptide ABC transporter permease</fullName>
    </submittedName>
</protein>
<feature type="domain" description="ABC3 transporter permease C-terminal" evidence="7">
    <location>
        <begin position="47"/>
        <end position="159"/>
    </location>
</feature>
<evidence type="ECO:0000256" key="4">
    <source>
        <dbReference type="ARBA" id="ARBA00022989"/>
    </source>
</evidence>
<evidence type="ECO:0000313" key="9">
    <source>
        <dbReference type="Proteomes" id="UP000190641"/>
    </source>
</evidence>
<keyword evidence="3 6" id="KW-0812">Transmembrane</keyword>
<evidence type="ECO:0000256" key="3">
    <source>
        <dbReference type="ARBA" id="ARBA00022692"/>
    </source>
</evidence>
<dbReference type="Pfam" id="PF02687">
    <property type="entry name" value="FtsX"/>
    <property type="match status" value="1"/>
</dbReference>
<dbReference type="GO" id="GO:0005886">
    <property type="term" value="C:plasma membrane"/>
    <property type="evidence" value="ECO:0007669"/>
    <property type="project" value="UniProtKB-SubCell"/>
</dbReference>
<feature type="transmembrane region" description="Helical" evidence="6">
    <location>
        <begin position="131"/>
        <end position="153"/>
    </location>
</feature>
<dbReference type="AlphaFoldDB" id="A0A9X6B2P4"/>
<dbReference type="PANTHER" id="PTHR30287:SF2">
    <property type="entry name" value="BLL1001 PROTEIN"/>
    <property type="match status" value="1"/>
</dbReference>
<feature type="transmembrane region" description="Helical" evidence="6">
    <location>
        <begin position="43"/>
        <end position="66"/>
    </location>
</feature>
<dbReference type="InterPro" id="IPR038766">
    <property type="entry name" value="Membrane_comp_ABC_pdt"/>
</dbReference>
<accession>A0A9X6B2P4</accession>
<evidence type="ECO:0000256" key="1">
    <source>
        <dbReference type="ARBA" id="ARBA00004651"/>
    </source>
</evidence>
<name>A0A9X6B2P4_BACCE</name>
<organism evidence="8 9">
    <name type="scientific">Bacillus cereus</name>
    <dbReference type="NCBI Taxonomy" id="1396"/>
    <lineage>
        <taxon>Bacteria</taxon>
        <taxon>Bacillati</taxon>
        <taxon>Bacillota</taxon>
        <taxon>Bacilli</taxon>
        <taxon>Bacillales</taxon>
        <taxon>Bacillaceae</taxon>
        <taxon>Bacillus</taxon>
        <taxon>Bacillus cereus group</taxon>
    </lineage>
</organism>
<comment type="subcellular location">
    <subcellularLocation>
        <location evidence="1">Cell membrane</location>
        <topology evidence="1">Multi-pass membrane protein</topology>
    </subcellularLocation>
</comment>
<evidence type="ECO:0000313" key="8">
    <source>
        <dbReference type="EMBL" id="OOR71031.1"/>
    </source>
</evidence>
<keyword evidence="2" id="KW-1003">Cell membrane</keyword>
<keyword evidence="4 6" id="KW-1133">Transmembrane helix</keyword>
<evidence type="ECO:0000256" key="5">
    <source>
        <dbReference type="ARBA" id="ARBA00023136"/>
    </source>
</evidence>
<dbReference type="EMBL" id="MUAU01000279">
    <property type="protein sequence ID" value="OOR71031.1"/>
    <property type="molecule type" value="Genomic_DNA"/>
</dbReference>
<evidence type="ECO:0000259" key="7">
    <source>
        <dbReference type="Pfam" id="PF02687"/>
    </source>
</evidence>
<keyword evidence="5 6" id="KW-0472">Membrane</keyword>
<dbReference type="PANTHER" id="PTHR30287">
    <property type="entry name" value="MEMBRANE COMPONENT OF PREDICTED ABC SUPERFAMILY METABOLITE UPTAKE TRANSPORTER"/>
    <property type="match status" value="1"/>
</dbReference>
<sequence>MSSNDEKYTLKQLEELKKQYPELQINSYEQSVKKAKQMFYQRWSIFIVVVIVMVFSVMLGVFNTLINNINSKRKEFAVLRTICIDKRGIIRVIMTQVILYILIGLILGTFAGILLTYAISLIDHGKVYIDFIFVNTIVGVMLGMAFIIFVPFANRIGKRKVSIELNQDNK</sequence>